<name>A0A174TUL1_9FIRM</name>
<dbReference type="AlphaFoldDB" id="A0A174TUL1"/>
<evidence type="ECO:0000313" key="2">
    <source>
        <dbReference type="EMBL" id="CUQ11548.1"/>
    </source>
</evidence>
<dbReference type="GO" id="GO:0071453">
    <property type="term" value="P:cellular response to oxygen levels"/>
    <property type="evidence" value="ECO:0007669"/>
    <property type="project" value="TreeGrafter"/>
</dbReference>
<dbReference type="InterPro" id="IPR002500">
    <property type="entry name" value="PAPS_reduct_dom"/>
</dbReference>
<sequence length="384" mass="44673">MAVKRVRSDMDVVTAAQQRIKNVFSNGVPVYLSFSGGKDSIVLADLTYKLIQAGEIDPSLLTVLFVDEEAIFDCIEATTKTWRKKFLLAGAKFNWWCIEVKHFNCLNELSSDETFVCWDRRKRDVWVRQPPPFAIRNHPQLRPRVDNYQSFLPRVTGDGIMITGVRAAESIQRLQYMAALNMGAKGITGTNTIYPIYDWKTTDVWLYLRDQRVEVPEVYLQMYQVGVNRNQLRVSQFFSVDTVPVLVHLGEYDPNLMERVLRREPNAYLAVMYWDSEMFHRTTKKRRELEGEDKKDYRALLKDMLLIHPGDFFNTPHKKDVAKQYRKLFIRMDGMARPRDYRKMYEGLVAGDPKLRTLRAIYQDISCAYAAYAKNFRKGGEANG</sequence>
<dbReference type="SUPFAM" id="SSF52402">
    <property type="entry name" value="Adenine nucleotide alpha hydrolases-like"/>
    <property type="match status" value="1"/>
</dbReference>
<dbReference type="PANTHER" id="PTHR30083:SF0">
    <property type="entry name" value="3'-PHOSPHOADENOSINE 5'-PHOSPHOSULFATE SULFOTRANSFERASE (PAPS REDUCTASE)_FAD SYNTHETASE"/>
    <property type="match status" value="1"/>
</dbReference>
<evidence type="ECO:0000259" key="1">
    <source>
        <dbReference type="Pfam" id="PF01507"/>
    </source>
</evidence>
<proteinExistence type="predicted"/>
<protein>
    <submittedName>
        <fullName evidence="2">Predicted phosphoadenosine phosphosulfate sulfotransferase</fullName>
    </submittedName>
</protein>
<dbReference type="OrthoDB" id="9774475at2"/>
<reference evidence="2 3" key="1">
    <citation type="submission" date="2015-09" db="EMBL/GenBank/DDBJ databases">
        <authorList>
            <consortium name="Pathogen Informatics"/>
        </authorList>
    </citation>
    <scope>NUCLEOTIDE SEQUENCE [LARGE SCALE GENOMIC DNA]</scope>
    <source>
        <strain evidence="2 3">2789STDY5834939</strain>
    </source>
</reference>
<dbReference type="EMBL" id="CZBE01000027">
    <property type="protein sequence ID" value="CUQ11548.1"/>
    <property type="molecule type" value="Genomic_DNA"/>
</dbReference>
<dbReference type="Pfam" id="PF01507">
    <property type="entry name" value="PAPS_reduct"/>
    <property type="match status" value="1"/>
</dbReference>
<dbReference type="GO" id="GO:0016740">
    <property type="term" value="F:transferase activity"/>
    <property type="evidence" value="ECO:0007669"/>
    <property type="project" value="UniProtKB-KW"/>
</dbReference>
<organism evidence="2 3">
    <name type="scientific">Anaerotruncus colihominis</name>
    <dbReference type="NCBI Taxonomy" id="169435"/>
    <lineage>
        <taxon>Bacteria</taxon>
        <taxon>Bacillati</taxon>
        <taxon>Bacillota</taxon>
        <taxon>Clostridia</taxon>
        <taxon>Eubacteriales</taxon>
        <taxon>Oscillospiraceae</taxon>
        <taxon>Anaerotruncus</taxon>
    </lineage>
</organism>
<dbReference type="InterPro" id="IPR014729">
    <property type="entry name" value="Rossmann-like_a/b/a_fold"/>
</dbReference>
<dbReference type="PANTHER" id="PTHR30083">
    <property type="entry name" value="TRANSCRIPTIONAL REGULATOR-RELATED"/>
    <property type="match status" value="1"/>
</dbReference>
<dbReference type="RefSeq" id="WP_055245893.1">
    <property type="nucleotide sequence ID" value="NZ_CZBE01000027.1"/>
</dbReference>
<evidence type="ECO:0000313" key="3">
    <source>
        <dbReference type="Proteomes" id="UP000095765"/>
    </source>
</evidence>
<feature type="domain" description="Phosphoadenosine phosphosulphate reductase" evidence="1">
    <location>
        <begin position="158"/>
        <end position="224"/>
    </location>
</feature>
<keyword evidence="2" id="KW-0808">Transferase</keyword>
<dbReference type="Proteomes" id="UP000095765">
    <property type="component" value="Unassembled WGS sequence"/>
</dbReference>
<dbReference type="Gene3D" id="3.40.50.620">
    <property type="entry name" value="HUPs"/>
    <property type="match status" value="1"/>
</dbReference>
<accession>A0A174TUL1</accession>
<gene>
    <name evidence="2" type="ORF">ERS852551_03166</name>
</gene>